<dbReference type="GO" id="GO:0042073">
    <property type="term" value="P:intraciliary transport"/>
    <property type="evidence" value="ECO:0007669"/>
    <property type="project" value="InterPro"/>
</dbReference>
<dbReference type="PANTHER" id="PTHR33906">
    <property type="entry name" value="INTRAFLAGELLAR TRANSPORT PROTEIN 25 HOMOLOG"/>
    <property type="match status" value="1"/>
</dbReference>
<dbReference type="SUPFAM" id="SSF49785">
    <property type="entry name" value="Galactose-binding domain-like"/>
    <property type="match status" value="1"/>
</dbReference>
<dbReference type="InterPro" id="IPR008979">
    <property type="entry name" value="Galactose-bd-like_sf"/>
</dbReference>
<protein>
    <submittedName>
        <fullName evidence="3">Heat shock protein beta-11</fullName>
    </submittedName>
</protein>
<dbReference type="InterPro" id="IPR000421">
    <property type="entry name" value="FA58C"/>
</dbReference>
<evidence type="ECO:0000259" key="2">
    <source>
        <dbReference type="Pfam" id="PF00754"/>
    </source>
</evidence>
<feature type="domain" description="F5/8 type C" evidence="2">
    <location>
        <begin position="19"/>
        <end position="119"/>
    </location>
</feature>
<evidence type="ECO:0000313" key="3">
    <source>
        <dbReference type="EMBL" id="JAC62271.1"/>
    </source>
</evidence>
<proteinExistence type="predicted"/>
<reference evidence="3" key="1">
    <citation type="submission" date="2014-05" db="EMBL/GenBank/DDBJ databases">
        <title>The transcriptome of the halophilic microalga Tetraselmis sp. GSL018 isolated from the Great Salt Lake, Utah.</title>
        <authorList>
            <person name="Jinkerson R.E."/>
            <person name="D'Adamo S."/>
            <person name="Posewitz M.C."/>
        </authorList>
    </citation>
    <scope>NUCLEOTIDE SEQUENCE</scope>
    <source>
        <strain evidence="3">GSL018</strain>
    </source>
</reference>
<evidence type="ECO:0000256" key="1">
    <source>
        <dbReference type="SAM" id="MobiDB-lite"/>
    </source>
</evidence>
<feature type="region of interest" description="Disordered" evidence="1">
    <location>
        <begin position="137"/>
        <end position="160"/>
    </location>
</feature>
<name>A0A061QVC3_9CHLO</name>
<organism evidence="3">
    <name type="scientific">Tetraselmis sp. GSL018</name>
    <dbReference type="NCBI Taxonomy" id="582737"/>
    <lineage>
        <taxon>Eukaryota</taxon>
        <taxon>Viridiplantae</taxon>
        <taxon>Chlorophyta</taxon>
        <taxon>core chlorophytes</taxon>
        <taxon>Chlorodendrophyceae</taxon>
        <taxon>Chlorodendrales</taxon>
        <taxon>Chlorodendraceae</taxon>
        <taxon>Tetraselmis</taxon>
    </lineage>
</organism>
<dbReference type="InterPro" id="IPR033558">
    <property type="entry name" value="IFT25"/>
</dbReference>
<dbReference type="AlphaFoldDB" id="A0A061QVC3"/>
<accession>A0A061QVC3</accession>
<gene>
    <name evidence="3" type="ORF">TSPGSL018_23806</name>
</gene>
<dbReference type="Pfam" id="PF00754">
    <property type="entry name" value="F5_F8_type_C"/>
    <property type="match status" value="1"/>
</dbReference>
<dbReference type="GO" id="GO:0030992">
    <property type="term" value="C:intraciliary transport particle B"/>
    <property type="evidence" value="ECO:0007669"/>
    <property type="project" value="InterPro"/>
</dbReference>
<dbReference type="GO" id="GO:0005929">
    <property type="term" value="C:cilium"/>
    <property type="evidence" value="ECO:0007669"/>
    <property type="project" value="TreeGrafter"/>
</dbReference>
<sequence>MTDVAAEGAGGKIVLATCYDERFPPENATDGKSNTFWVTTGLYPQEIIVEFDRVTNVTRVTTTSVNVQKIIVEKSESKRPEKFEKAFEAELPNNGLKPQTDTQQVTFRAKFLRVIIASGYEHFAALSKVAAISGDGAAASEPVLDESRDSEESNEPEDSF</sequence>
<dbReference type="EMBL" id="GBEZ01024748">
    <property type="protein sequence ID" value="JAC62271.1"/>
    <property type="molecule type" value="Transcribed_RNA"/>
</dbReference>
<dbReference type="Gene3D" id="2.60.120.260">
    <property type="entry name" value="Galactose-binding domain-like"/>
    <property type="match status" value="1"/>
</dbReference>
<dbReference type="PANTHER" id="PTHR33906:SF1">
    <property type="entry name" value="INTRAFLAGELLAR TRANSPORT PROTEIN 25 HOMOLOG"/>
    <property type="match status" value="1"/>
</dbReference>
<keyword evidence="3" id="KW-0346">Stress response</keyword>